<gene>
    <name evidence="11" type="primary">LOC105892381</name>
</gene>
<dbReference type="FunFam" id="2.40.10.10:FF:000054">
    <property type="entry name" value="Complement C1r subcomponent"/>
    <property type="match status" value="1"/>
</dbReference>
<comment type="subcellular location">
    <subcellularLocation>
        <location evidence="1">Secreted</location>
    </subcellularLocation>
</comment>
<dbReference type="InterPro" id="IPR001254">
    <property type="entry name" value="Trypsin_dom"/>
</dbReference>
<evidence type="ECO:0000256" key="6">
    <source>
        <dbReference type="ARBA" id="ARBA00024195"/>
    </source>
</evidence>
<feature type="domain" description="Peptidase S1" evidence="9">
    <location>
        <begin position="54"/>
        <end position="291"/>
    </location>
</feature>
<keyword evidence="2" id="KW-0964">Secreted</keyword>
<dbReference type="GeneID" id="105892381"/>
<dbReference type="GO" id="GO:0006508">
    <property type="term" value="P:proteolysis"/>
    <property type="evidence" value="ECO:0007669"/>
    <property type="project" value="InterPro"/>
</dbReference>
<evidence type="ECO:0000256" key="5">
    <source>
        <dbReference type="ARBA" id="ARBA00023180"/>
    </source>
</evidence>
<feature type="compositionally biased region" description="Pro residues" evidence="7">
    <location>
        <begin position="33"/>
        <end position="51"/>
    </location>
</feature>
<proteinExistence type="inferred from homology"/>
<dbReference type="KEGG" id="char:105892381"/>
<dbReference type="OrthoDB" id="6339452at2759"/>
<feature type="region of interest" description="Disordered" evidence="7">
    <location>
        <begin position="27"/>
        <end position="51"/>
    </location>
</feature>
<dbReference type="InterPro" id="IPR009003">
    <property type="entry name" value="Peptidase_S1_PA"/>
</dbReference>
<dbReference type="InterPro" id="IPR051487">
    <property type="entry name" value="Ser/Thr_Proteases_Immune/Dev"/>
</dbReference>
<evidence type="ECO:0000256" key="2">
    <source>
        <dbReference type="ARBA" id="ARBA00022525"/>
    </source>
</evidence>
<comment type="similarity">
    <text evidence="6">Belongs to the peptidase S1 family. CLIP subfamily.</text>
</comment>
<evidence type="ECO:0000313" key="10">
    <source>
        <dbReference type="Proteomes" id="UP000515152"/>
    </source>
</evidence>
<feature type="signal peptide" evidence="8">
    <location>
        <begin position="1"/>
        <end position="23"/>
    </location>
</feature>
<dbReference type="PRINTS" id="PR00722">
    <property type="entry name" value="CHYMOTRYPSIN"/>
</dbReference>
<dbReference type="Gene3D" id="2.40.10.10">
    <property type="entry name" value="Trypsin-like serine proteases"/>
    <property type="match status" value="2"/>
</dbReference>
<evidence type="ECO:0000256" key="8">
    <source>
        <dbReference type="SAM" id="SignalP"/>
    </source>
</evidence>
<dbReference type="SMART" id="SM00020">
    <property type="entry name" value="Tryp_SPc"/>
    <property type="match status" value="1"/>
</dbReference>
<name>A0A6P3VK99_CLUHA</name>
<dbReference type="SUPFAM" id="SSF50494">
    <property type="entry name" value="Trypsin-like serine proteases"/>
    <property type="match status" value="1"/>
</dbReference>
<dbReference type="GO" id="GO:0004252">
    <property type="term" value="F:serine-type endopeptidase activity"/>
    <property type="evidence" value="ECO:0007669"/>
    <property type="project" value="InterPro"/>
</dbReference>
<feature type="chain" id="PRO_5028177241" evidence="8">
    <location>
        <begin position="24"/>
        <end position="311"/>
    </location>
</feature>
<keyword evidence="4" id="KW-1015">Disulfide bond</keyword>
<dbReference type="InterPro" id="IPR001314">
    <property type="entry name" value="Peptidase_S1A"/>
</dbReference>
<dbReference type="RefSeq" id="XP_012674084.2">
    <property type="nucleotide sequence ID" value="XM_012818630.3"/>
</dbReference>
<evidence type="ECO:0000256" key="4">
    <source>
        <dbReference type="ARBA" id="ARBA00023157"/>
    </source>
</evidence>
<keyword evidence="3 8" id="KW-0732">Signal</keyword>
<keyword evidence="5" id="KW-0325">Glycoprotein</keyword>
<protein>
    <submittedName>
        <fullName evidence="11">Haptoglobin-like</fullName>
    </submittedName>
</protein>
<dbReference type="PANTHER" id="PTHR24256">
    <property type="entry name" value="TRYPTASE-RELATED"/>
    <property type="match status" value="1"/>
</dbReference>
<dbReference type="GO" id="GO:0005576">
    <property type="term" value="C:extracellular region"/>
    <property type="evidence" value="ECO:0007669"/>
    <property type="project" value="UniProtKB-SubCell"/>
</dbReference>
<sequence length="311" mass="34336">MTMWLPLAAVLALVACLPHESAAVAINEQGPAHPGPPPPPPPPPKPKGPSRPVPWQVMVYLSEGEFHGGYGGGALLSDRWVLTAGRNLFLKKSREDTRGQQPLVPKVYLGVAKFEDADGSKEAAVETVFLHPGFQNTSDWENDLALIKLKEPVNFNHTLMPIPLPEQGENQEERLKEEAIFGAWDWGIIHYQPGAIKYLKLPVVSREVCRAEYQSGHSPVVDDNMFCTGASELFLNVCFNDAGSALVFQNPKTNRVYAAGIVSYDKVCAFKKYAVHTRISAYLPWIRDVMRGDKVSAQRESLVANMYSGKI</sequence>
<dbReference type="PROSITE" id="PS50240">
    <property type="entry name" value="TRYPSIN_DOM"/>
    <property type="match status" value="1"/>
</dbReference>
<dbReference type="Proteomes" id="UP000515152">
    <property type="component" value="Chromosome 21"/>
</dbReference>
<dbReference type="CDD" id="cd00190">
    <property type="entry name" value="Tryp_SPc"/>
    <property type="match status" value="1"/>
</dbReference>
<evidence type="ECO:0000256" key="3">
    <source>
        <dbReference type="ARBA" id="ARBA00022729"/>
    </source>
</evidence>
<evidence type="ECO:0000313" key="11">
    <source>
        <dbReference type="RefSeq" id="XP_012674084.2"/>
    </source>
</evidence>
<dbReference type="AlphaFoldDB" id="A0A6P3VK99"/>
<reference evidence="11" key="1">
    <citation type="submission" date="2025-08" db="UniProtKB">
        <authorList>
            <consortium name="RefSeq"/>
        </authorList>
    </citation>
    <scope>IDENTIFICATION</scope>
</reference>
<accession>A0A6P3VK99</accession>
<evidence type="ECO:0000259" key="9">
    <source>
        <dbReference type="PROSITE" id="PS50240"/>
    </source>
</evidence>
<keyword evidence="10" id="KW-1185">Reference proteome</keyword>
<organism evidence="10 11">
    <name type="scientific">Clupea harengus</name>
    <name type="common">Atlantic herring</name>
    <dbReference type="NCBI Taxonomy" id="7950"/>
    <lineage>
        <taxon>Eukaryota</taxon>
        <taxon>Metazoa</taxon>
        <taxon>Chordata</taxon>
        <taxon>Craniata</taxon>
        <taxon>Vertebrata</taxon>
        <taxon>Euteleostomi</taxon>
        <taxon>Actinopterygii</taxon>
        <taxon>Neopterygii</taxon>
        <taxon>Teleostei</taxon>
        <taxon>Clupei</taxon>
        <taxon>Clupeiformes</taxon>
        <taxon>Clupeoidei</taxon>
        <taxon>Clupeidae</taxon>
        <taxon>Clupea</taxon>
    </lineage>
</organism>
<dbReference type="InterPro" id="IPR043504">
    <property type="entry name" value="Peptidase_S1_PA_chymotrypsin"/>
</dbReference>
<dbReference type="Pfam" id="PF00089">
    <property type="entry name" value="Trypsin"/>
    <property type="match status" value="1"/>
</dbReference>
<evidence type="ECO:0000256" key="1">
    <source>
        <dbReference type="ARBA" id="ARBA00004613"/>
    </source>
</evidence>
<evidence type="ECO:0000256" key="7">
    <source>
        <dbReference type="SAM" id="MobiDB-lite"/>
    </source>
</evidence>